<evidence type="ECO:0000259" key="1">
    <source>
        <dbReference type="Pfam" id="PF01738"/>
    </source>
</evidence>
<dbReference type="SUPFAM" id="SSF53474">
    <property type="entry name" value="alpha/beta-Hydrolases"/>
    <property type="match status" value="1"/>
</dbReference>
<dbReference type="Pfam" id="PF01738">
    <property type="entry name" value="DLH"/>
    <property type="match status" value="1"/>
</dbReference>
<dbReference type="InterPro" id="IPR002925">
    <property type="entry name" value="Dienelactn_hydro"/>
</dbReference>
<sequence>MSPTAQASIRQGLKDNPLVTIYRYEGVSHGFNRMGSSAYRQEAAELARDRTLAFLKQHLGSGVKSLLYETLRERFN</sequence>
<name>A0A5P8WE67_9NOSO</name>
<dbReference type="Proteomes" id="UP000326678">
    <property type="component" value="Chromosome Gxm2"/>
</dbReference>
<dbReference type="GO" id="GO:0016787">
    <property type="term" value="F:hydrolase activity"/>
    <property type="evidence" value="ECO:0007669"/>
    <property type="project" value="InterPro"/>
</dbReference>
<dbReference type="AlphaFoldDB" id="A0A5P8WE67"/>
<reference evidence="2 3" key="1">
    <citation type="submission" date="2019-10" db="EMBL/GenBank/DDBJ databases">
        <title>Genomic and transcriptomic insights into the perfect genentic adaptation of a filamentous nitrogen-fixing cyanobacterium to rice fields.</title>
        <authorList>
            <person name="Chen Z."/>
        </authorList>
    </citation>
    <scope>NUCLEOTIDE SEQUENCE [LARGE SCALE GENOMIC DNA]</scope>
    <source>
        <strain evidence="2">CCNUC1</strain>
    </source>
</reference>
<evidence type="ECO:0000313" key="3">
    <source>
        <dbReference type="Proteomes" id="UP000326678"/>
    </source>
</evidence>
<keyword evidence="3" id="KW-1185">Reference proteome</keyword>
<dbReference type="KEGG" id="nsh:GXM_08552"/>
<gene>
    <name evidence="2" type="ORF">GXM_08552</name>
</gene>
<evidence type="ECO:0000313" key="2">
    <source>
        <dbReference type="EMBL" id="QFS51058.1"/>
    </source>
</evidence>
<organism evidence="2 3">
    <name type="scientific">Nostoc sphaeroides CCNUC1</name>
    <dbReference type="NCBI Taxonomy" id="2653204"/>
    <lineage>
        <taxon>Bacteria</taxon>
        <taxon>Bacillati</taxon>
        <taxon>Cyanobacteriota</taxon>
        <taxon>Cyanophyceae</taxon>
        <taxon>Nostocales</taxon>
        <taxon>Nostocaceae</taxon>
        <taxon>Nostoc</taxon>
    </lineage>
</organism>
<feature type="domain" description="Dienelactone hydrolase" evidence="1">
    <location>
        <begin position="7"/>
        <end position="59"/>
    </location>
</feature>
<proteinExistence type="predicted"/>
<accession>A0A5P8WE67</accession>
<dbReference type="Gene3D" id="3.40.50.1820">
    <property type="entry name" value="alpha/beta hydrolase"/>
    <property type="match status" value="1"/>
</dbReference>
<protein>
    <recommendedName>
        <fullName evidence="1">Dienelactone hydrolase domain-containing protein</fullName>
    </recommendedName>
</protein>
<dbReference type="InterPro" id="IPR029058">
    <property type="entry name" value="AB_hydrolase_fold"/>
</dbReference>
<dbReference type="EMBL" id="CP045227">
    <property type="protein sequence ID" value="QFS51058.1"/>
    <property type="molecule type" value="Genomic_DNA"/>
</dbReference>